<dbReference type="KEGG" id="vah:G7081_02915"/>
<dbReference type="InterPro" id="IPR009403">
    <property type="entry name" value="UPF0637"/>
</dbReference>
<dbReference type="Gene3D" id="3.30.930.20">
    <property type="entry name" value="Protein of unknown function DUF1054"/>
    <property type="match status" value="1"/>
</dbReference>
<dbReference type="SUPFAM" id="SSF142913">
    <property type="entry name" value="YktB/PF0168-like"/>
    <property type="match status" value="1"/>
</dbReference>
<gene>
    <name evidence="1" type="ORF">G7081_02915</name>
</gene>
<proteinExistence type="predicted"/>
<sequence length="204" mass="23756">MFTKEDFNVFQVEGLEPRMAEIRRVIQPKFQSVDDYVVSKLAPELDEELLVHIAQHRRRTTNAPDFTWSAMGGDKRGYKKYPHFTLGITEDYLVMWLSFIDNPVNEKEMADSFLKQPSLFEGLPEGTVLNFDHTVNNYHEFNTDNLIKGLERWRDVKKGEFQIGRVLLKTETLLSQPAKALDYISETYLSLVPLYQDAIKYSVK</sequence>
<evidence type="ECO:0000313" key="1">
    <source>
        <dbReference type="EMBL" id="QIL46984.1"/>
    </source>
</evidence>
<accession>A0A6G8APH9</accession>
<dbReference type="InterPro" id="IPR053707">
    <property type="entry name" value="UPF0637_domain_sf"/>
</dbReference>
<dbReference type="Proteomes" id="UP000500890">
    <property type="component" value="Chromosome"/>
</dbReference>
<name>A0A6G8APH9_9ENTE</name>
<dbReference type="RefSeq" id="WP_166008370.1">
    <property type="nucleotide sequence ID" value="NZ_CP049886.1"/>
</dbReference>
<protein>
    <submittedName>
        <fullName evidence="1">DUF1054 family protein</fullName>
    </submittedName>
</protein>
<dbReference type="AlphaFoldDB" id="A0A6G8APH9"/>
<dbReference type="EMBL" id="CP049886">
    <property type="protein sequence ID" value="QIL46984.1"/>
    <property type="molecule type" value="Genomic_DNA"/>
</dbReference>
<evidence type="ECO:0000313" key="2">
    <source>
        <dbReference type="Proteomes" id="UP000500890"/>
    </source>
</evidence>
<dbReference type="Pfam" id="PF06335">
    <property type="entry name" value="DUF1054"/>
    <property type="match status" value="1"/>
</dbReference>
<reference evidence="1 2" key="1">
    <citation type="submission" date="2020-03" db="EMBL/GenBank/DDBJ databases">
        <title>Vagococcus sp. nov., isolated from beetles.</title>
        <authorList>
            <person name="Hyun D.-W."/>
            <person name="Bae J.-W."/>
        </authorList>
    </citation>
    <scope>NUCLEOTIDE SEQUENCE [LARGE SCALE GENOMIC DNA]</scope>
    <source>
        <strain evidence="1 2">HDW17A</strain>
    </source>
</reference>
<organism evidence="1 2">
    <name type="scientific">Vagococcus coleopterorum</name>
    <dbReference type="NCBI Taxonomy" id="2714946"/>
    <lineage>
        <taxon>Bacteria</taxon>
        <taxon>Bacillati</taxon>
        <taxon>Bacillota</taxon>
        <taxon>Bacilli</taxon>
        <taxon>Lactobacillales</taxon>
        <taxon>Enterococcaceae</taxon>
        <taxon>Vagococcus</taxon>
    </lineage>
</organism>
<dbReference type="PIRSF" id="PIRSF021332">
    <property type="entry name" value="DUF1054"/>
    <property type="match status" value="1"/>
</dbReference>
<keyword evidence="2" id="KW-1185">Reference proteome</keyword>